<proteinExistence type="predicted"/>
<keyword evidence="1" id="KW-0547">Nucleotide-binding</keyword>
<protein>
    <submittedName>
        <fullName evidence="5">PD-(D/E)XK nuclease-like domain-containing protein</fullName>
    </submittedName>
</protein>
<keyword evidence="2" id="KW-0347">Helicase</keyword>
<dbReference type="InterPro" id="IPR011604">
    <property type="entry name" value="PDDEXK-like_dom_sf"/>
</dbReference>
<accession>A0AAW8TUN9</accession>
<name>A0AAW8TUN9_9ENTE</name>
<evidence type="ECO:0000256" key="2">
    <source>
        <dbReference type="ARBA" id="ARBA00022806"/>
    </source>
</evidence>
<keyword evidence="2" id="KW-0378">Hydrolase</keyword>
<keyword evidence="3" id="KW-0067">ATP-binding</keyword>
<dbReference type="PIRSF" id="PIRSF031475">
    <property type="entry name" value="UCP031475"/>
    <property type="match status" value="1"/>
</dbReference>
<dbReference type="Gene3D" id="3.90.320.10">
    <property type="match status" value="1"/>
</dbReference>
<evidence type="ECO:0000313" key="5">
    <source>
        <dbReference type="EMBL" id="MDT2797394.1"/>
    </source>
</evidence>
<reference evidence="5" key="1">
    <citation type="submission" date="2023-03" db="EMBL/GenBank/DDBJ databases">
        <authorList>
            <person name="Shen W."/>
            <person name="Cai J."/>
        </authorList>
    </citation>
    <scope>NUCLEOTIDE SEQUENCE</scope>
    <source>
        <strain evidence="5">B245-2</strain>
    </source>
</reference>
<evidence type="ECO:0000256" key="1">
    <source>
        <dbReference type="ARBA" id="ARBA00022741"/>
    </source>
</evidence>
<dbReference type="Pfam" id="PF12684">
    <property type="entry name" value="DUF3799"/>
    <property type="match status" value="1"/>
</dbReference>
<dbReference type="GO" id="GO:0004386">
    <property type="term" value="F:helicase activity"/>
    <property type="evidence" value="ECO:0007669"/>
    <property type="project" value="UniProtKB-KW"/>
</dbReference>
<evidence type="ECO:0000256" key="3">
    <source>
        <dbReference type="ARBA" id="ARBA00022840"/>
    </source>
</evidence>
<dbReference type="InterPro" id="IPR016974">
    <property type="entry name" value="Uncharacterised_phage-assoc"/>
</dbReference>
<dbReference type="RefSeq" id="WP_311898138.1">
    <property type="nucleotide sequence ID" value="NZ_JARQBI010000024.1"/>
</dbReference>
<feature type="domain" description="Putative exodeoxyribonuclease 8 PDDEXK-like" evidence="4">
    <location>
        <begin position="19"/>
        <end position="251"/>
    </location>
</feature>
<comment type="caution">
    <text evidence="5">The sequence shown here is derived from an EMBL/GenBank/DDBJ whole genome shotgun (WGS) entry which is preliminary data.</text>
</comment>
<dbReference type="EMBL" id="JARQBI010000024">
    <property type="protein sequence ID" value="MDT2797394.1"/>
    <property type="molecule type" value="Genomic_DNA"/>
</dbReference>
<organism evidence="5 6">
    <name type="scientific">Enterococcus cecorum</name>
    <dbReference type="NCBI Taxonomy" id="44008"/>
    <lineage>
        <taxon>Bacteria</taxon>
        <taxon>Bacillati</taxon>
        <taxon>Bacillota</taxon>
        <taxon>Bacilli</taxon>
        <taxon>Lactobacillales</taxon>
        <taxon>Enterococcaceae</taxon>
        <taxon>Enterococcus</taxon>
    </lineage>
</organism>
<dbReference type="InterPro" id="IPR024432">
    <property type="entry name" value="Put_RecE_PDDEXK-like_dom"/>
</dbReference>
<dbReference type="AlphaFoldDB" id="A0AAW8TUN9"/>
<dbReference type="GO" id="GO:0005524">
    <property type="term" value="F:ATP binding"/>
    <property type="evidence" value="ECO:0007669"/>
    <property type="project" value="UniProtKB-KW"/>
</dbReference>
<sequence length="265" mass="31061">MKLNKQNYYSNEADWQYLSVSQFKDFDRCEAAALAKLKGEYVPSGDNTALLVGNYVHSYFESQEAHEKFKEENNKYLFSSRKPYGLLSAFKIAEEMIATLENDDFFNFVYQGEKEHVVTGNLFGAEFKGRIDCLNIEKGYFVDLKTTKAINSRFWSNKYRCYVSFVEEYGYVLQMAVYKKLLEEKFGKEFTPYIFAVSKETPPAKQAIEIIPQRFDFELKYLEERLPDVLMAKYGQKVPKRCEKCEYCRRTRQLSGFVEVADLID</sequence>
<evidence type="ECO:0000259" key="4">
    <source>
        <dbReference type="Pfam" id="PF12684"/>
    </source>
</evidence>
<gene>
    <name evidence="5" type="ORF">P7H47_09110</name>
</gene>
<dbReference type="Proteomes" id="UP001255696">
    <property type="component" value="Unassembled WGS sequence"/>
</dbReference>
<evidence type="ECO:0000313" key="6">
    <source>
        <dbReference type="Proteomes" id="UP001255696"/>
    </source>
</evidence>